<evidence type="ECO:0000313" key="7">
    <source>
        <dbReference type="Proteomes" id="UP000253104"/>
    </source>
</evidence>
<dbReference type="CDD" id="cd05466">
    <property type="entry name" value="PBP2_LTTR_substrate"/>
    <property type="match status" value="1"/>
</dbReference>
<dbReference type="AlphaFoldDB" id="A0A2Z5N6T8"/>
<reference evidence="6 7" key="1">
    <citation type="journal article" date="2018" name="ISME J.">
        <title>Involvement of Burkholderiaceae and sulfurous volatiles in disease-suppressive soils.</title>
        <authorList>
            <person name="Carrion V.J."/>
            <person name="Cordovez V."/>
            <person name="Tyc O."/>
            <person name="Etalo D.W."/>
            <person name="de Bruijn I."/>
            <person name="de Jager V.C."/>
            <person name="Medema M.H."/>
            <person name="Eberl L."/>
            <person name="Raaijmakers J.M."/>
        </authorList>
    </citation>
    <scope>NUCLEOTIDE SEQUENCE [LARGE SCALE GENOMIC DNA]</scope>
    <source>
        <strain evidence="7">mHSR5</strain>
    </source>
</reference>
<gene>
    <name evidence="6" type="ORF">CUJ89_30910</name>
</gene>
<evidence type="ECO:0000256" key="2">
    <source>
        <dbReference type="ARBA" id="ARBA00023015"/>
    </source>
</evidence>
<dbReference type="SUPFAM" id="SSF53850">
    <property type="entry name" value="Periplasmic binding protein-like II"/>
    <property type="match status" value="1"/>
</dbReference>
<dbReference type="GO" id="GO:0006351">
    <property type="term" value="P:DNA-templated transcription"/>
    <property type="evidence" value="ECO:0007669"/>
    <property type="project" value="TreeGrafter"/>
</dbReference>
<evidence type="ECO:0000313" key="6">
    <source>
        <dbReference type="EMBL" id="AXF24668.1"/>
    </source>
</evidence>
<sequence length="295" mass="32080">MQKRTPGAVKWDDLRYFLAVAKSGSYLAAGKALSVDRTTVSRRVDALEKIVGCQLFVLDDSGFQPTPAGRAVLAVASQMEQEASVLAAVMQRTLGGVEGTVRLAMSASLGDIFISDVVAFHQRNPFVNIEVSNVSDPLTLVLERRADMGICVSYGPPSRVDSVPLGEVEVAVYRAVGHRGSDTRETWVGWGDDIPKPFVDWLKEYAPDGARVSTKVNSWDALRSAVLSGGGIAPLWCMLADREPGLERVSPDARKHYLTLWLTAHESSKRTGAQQAAWLFLAERLRRNLIAIGAS</sequence>
<dbReference type="PROSITE" id="PS50931">
    <property type="entry name" value="HTH_LYSR"/>
    <property type="match status" value="1"/>
</dbReference>
<dbReference type="Pfam" id="PF00126">
    <property type="entry name" value="HTH_1"/>
    <property type="match status" value="1"/>
</dbReference>
<evidence type="ECO:0000256" key="1">
    <source>
        <dbReference type="ARBA" id="ARBA00009437"/>
    </source>
</evidence>
<dbReference type="InterPro" id="IPR005119">
    <property type="entry name" value="LysR_subst-bd"/>
</dbReference>
<feature type="domain" description="HTH lysR-type" evidence="5">
    <location>
        <begin position="9"/>
        <end position="66"/>
    </location>
</feature>
<name>A0A2Z5N6T8_BURPY</name>
<proteinExistence type="inferred from homology"/>
<dbReference type="InterPro" id="IPR058163">
    <property type="entry name" value="LysR-type_TF_proteobact-type"/>
</dbReference>
<keyword evidence="3" id="KW-0238">DNA-binding</keyword>
<dbReference type="GO" id="GO:0043565">
    <property type="term" value="F:sequence-specific DNA binding"/>
    <property type="evidence" value="ECO:0007669"/>
    <property type="project" value="TreeGrafter"/>
</dbReference>
<dbReference type="OrthoDB" id="9072091at2"/>
<dbReference type="EMBL" id="CP024903">
    <property type="protein sequence ID" value="AXF24668.1"/>
    <property type="molecule type" value="Genomic_DNA"/>
</dbReference>
<dbReference type="Pfam" id="PF03466">
    <property type="entry name" value="LysR_substrate"/>
    <property type="match status" value="1"/>
</dbReference>
<evidence type="ECO:0000256" key="4">
    <source>
        <dbReference type="ARBA" id="ARBA00023163"/>
    </source>
</evidence>
<evidence type="ECO:0000256" key="3">
    <source>
        <dbReference type="ARBA" id="ARBA00023125"/>
    </source>
</evidence>
<accession>A0A2Z5N6T8</accession>
<dbReference type="GO" id="GO:0003700">
    <property type="term" value="F:DNA-binding transcription factor activity"/>
    <property type="evidence" value="ECO:0007669"/>
    <property type="project" value="InterPro"/>
</dbReference>
<dbReference type="InterPro" id="IPR036388">
    <property type="entry name" value="WH-like_DNA-bd_sf"/>
</dbReference>
<dbReference type="Proteomes" id="UP000253104">
    <property type="component" value="Chromosome mHSR5_B"/>
</dbReference>
<dbReference type="InterPro" id="IPR000847">
    <property type="entry name" value="LysR_HTH_N"/>
</dbReference>
<dbReference type="InterPro" id="IPR036390">
    <property type="entry name" value="WH_DNA-bd_sf"/>
</dbReference>
<dbReference type="RefSeq" id="WP_114181041.1">
    <property type="nucleotide sequence ID" value="NZ_CP024903.1"/>
</dbReference>
<dbReference type="SUPFAM" id="SSF46785">
    <property type="entry name" value="Winged helix' DNA-binding domain"/>
    <property type="match status" value="1"/>
</dbReference>
<dbReference type="PANTHER" id="PTHR30537:SF3">
    <property type="entry name" value="TRANSCRIPTIONAL REGULATORY PROTEIN"/>
    <property type="match status" value="1"/>
</dbReference>
<keyword evidence="4" id="KW-0804">Transcription</keyword>
<comment type="similarity">
    <text evidence="1">Belongs to the LysR transcriptional regulatory family.</text>
</comment>
<dbReference type="Gene3D" id="1.10.10.10">
    <property type="entry name" value="Winged helix-like DNA-binding domain superfamily/Winged helix DNA-binding domain"/>
    <property type="match status" value="1"/>
</dbReference>
<dbReference type="PANTHER" id="PTHR30537">
    <property type="entry name" value="HTH-TYPE TRANSCRIPTIONAL REGULATOR"/>
    <property type="match status" value="1"/>
</dbReference>
<keyword evidence="2" id="KW-0805">Transcription regulation</keyword>
<organism evidence="6 7">
    <name type="scientific">Burkholderia pyrrocinia</name>
    <name type="common">Pseudomonas pyrrocinia</name>
    <dbReference type="NCBI Taxonomy" id="60550"/>
    <lineage>
        <taxon>Bacteria</taxon>
        <taxon>Pseudomonadati</taxon>
        <taxon>Pseudomonadota</taxon>
        <taxon>Betaproteobacteria</taxon>
        <taxon>Burkholderiales</taxon>
        <taxon>Burkholderiaceae</taxon>
        <taxon>Burkholderia</taxon>
        <taxon>Burkholderia cepacia complex</taxon>
    </lineage>
</organism>
<protein>
    <recommendedName>
        <fullName evidence="5">HTH lysR-type domain-containing protein</fullName>
    </recommendedName>
</protein>
<dbReference type="Gene3D" id="3.40.190.10">
    <property type="entry name" value="Periplasmic binding protein-like II"/>
    <property type="match status" value="1"/>
</dbReference>
<evidence type="ECO:0000259" key="5">
    <source>
        <dbReference type="PROSITE" id="PS50931"/>
    </source>
</evidence>